<evidence type="ECO:0000256" key="1">
    <source>
        <dbReference type="SAM" id="MobiDB-lite"/>
    </source>
</evidence>
<dbReference type="GO" id="GO:0000298">
    <property type="term" value="F:endopolyphosphatase activity"/>
    <property type="evidence" value="ECO:0007669"/>
    <property type="project" value="TreeGrafter"/>
</dbReference>
<dbReference type="SUPFAM" id="SSF56300">
    <property type="entry name" value="Metallo-dependent phosphatases"/>
    <property type="match status" value="1"/>
</dbReference>
<dbReference type="Proteomes" id="UP001273166">
    <property type="component" value="Unassembled WGS sequence"/>
</dbReference>
<keyword evidence="2" id="KW-1133">Transmembrane helix</keyword>
<dbReference type="RefSeq" id="XP_062726571.1">
    <property type="nucleotide sequence ID" value="XM_062868434.1"/>
</dbReference>
<dbReference type="AlphaFoldDB" id="A0AAJ0H2V6"/>
<dbReference type="GO" id="GO:0016791">
    <property type="term" value="F:phosphatase activity"/>
    <property type="evidence" value="ECO:0007669"/>
    <property type="project" value="TreeGrafter"/>
</dbReference>
<dbReference type="PANTHER" id="PTHR42850">
    <property type="entry name" value="METALLOPHOSPHOESTERASE"/>
    <property type="match status" value="1"/>
</dbReference>
<gene>
    <name evidence="4" type="ORF">B0T15DRAFT_519470</name>
</gene>
<reference evidence="4" key="2">
    <citation type="submission" date="2023-06" db="EMBL/GenBank/DDBJ databases">
        <authorList>
            <consortium name="Lawrence Berkeley National Laboratory"/>
            <person name="Mondo S.J."/>
            <person name="Hensen N."/>
            <person name="Bonometti L."/>
            <person name="Westerberg I."/>
            <person name="Brannstrom I.O."/>
            <person name="Guillou S."/>
            <person name="Cros-Aarteil S."/>
            <person name="Calhoun S."/>
            <person name="Haridas S."/>
            <person name="Kuo A."/>
            <person name="Pangilinan J."/>
            <person name="Riley R."/>
            <person name="Labutti K."/>
            <person name="Andreopoulos B."/>
            <person name="Lipzen A."/>
            <person name="Chen C."/>
            <person name="Yanf M."/>
            <person name="Daum C."/>
            <person name="Ng V."/>
            <person name="Clum A."/>
            <person name="Steindorff A."/>
            <person name="Ohm R."/>
            <person name="Martin F."/>
            <person name="Silar P."/>
            <person name="Natvig D."/>
            <person name="Lalanne C."/>
            <person name="Gautier V."/>
            <person name="Ament-Velasquez S.L."/>
            <person name="Kruys A."/>
            <person name="Hutchinson M.I."/>
            <person name="Powell A.J."/>
            <person name="Barry K."/>
            <person name="Miller A.N."/>
            <person name="Grigoriev I.V."/>
            <person name="Debuchy R."/>
            <person name="Gladieux P."/>
            <person name="Thoren M.H."/>
            <person name="Johannesson H."/>
        </authorList>
    </citation>
    <scope>NUCLEOTIDE SEQUENCE</scope>
    <source>
        <strain evidence="4">CBS 333.67</strain>
    </source>
</reference>
<evidence type="ECO:0000259" key="3">
    <source>
        <dbReference type="Pfam" id="PF00149"/>
    </source>
</evidence>
<feature type="transmembrane region" description="Helical" evidence="2">
    <location>
        <begin position="21"/>
        <end position="40"/>
    </location>
</feature>
<dbReference type="EMBL" id="JAUDZG010000001">
    <property type="protein sequence ID" value="KAK3310791.1"/>
    <property type="molecule type" value="Genomic_DNA"/>
</dbReference>
<accession>A0AAJ0H2V6</accession>
<feature type="region of interest" description="Disordered" evidence="1">
    <location>
        <begin position="422"/>
        <end position="451"/>
    </location>
</feature>
<feature type="compositionally biased region" description="Acidic residues" evidence="1">
    <location>
        <begin position="516"/>
        <end position="525"/>
    </location>
</feature>
<keyword evidence="5" id="KW-1185">Reference proteome</keyword>
<dbReference type="InterPro" id="IPR029052">
    <property type="entry name" value="Metallo-depent_PP-like"/>
</dbReference>
<dbReference type="InterPro" id="IPR004843">
    <property type="entry name" value="Calcineurin-like_PHP"/>
</dbReference>
<keyword evidence="2" id="KW-0812">Transmembrane</keyword>
<feature type="compositionally biased region" description="Acidic residues" evidence="1">
    <location>
        <begin position="244"/>
        <end position="271"/>
    </location>
</feature>
<organism evidence="4 5">
    <name type="scientific">Chaetomium strumarium</name>
    <dbReference type="NCBI Taxonomy" id="1170767"/>
    <lineage>
        <taxon>Eukaryota</taxon>
        <taxon>Fungi</taxon>
        <taxon>Dikarya</taxon>
        <taxon>Ascomycota</taxon>
        <taxon>Pezizomycotina</taxon>
        <taxon>Sordariomycetes</taxon>
        <taxon>Sordariomycetidae</taxon>
        <taxon>Sordariales</taxon>
        <taxon>Chaetomiaceae</taxon>
        <taxon>Chaetomium</taxon>
    </lineage>
</organism>
<keyword evidence="2" id="KW-0472">Membrane</keyword>
<proteinExistence type="predicted"/>
<dbReference type="GO" id="GO:0006798">
    <property type="term" value="P:polyphosphate catabolic process"/>
    <property type="evidence" value="ECO:0007669"/>
    <property type="project" value="TreeGrafter"/>
</dbReference>
<feature type="region of interest" description="Disordered" evidence="1">
    <location>
        <begin position="353"/>
        <end position="373"/>
    </location>
</feature>
<dbReference type="Pfam" id="PF00149">
    <property type="entry name" value="Metallophos"/>
    <property type="match status" value="1"/>
</dbReference>
<protein>
    <submittedName>
        <fullName evidence="4">Metallo-dependent phosphatase-like protein</fullName>
    </submittedName>
</protein>
<evidence type="ECO:0000313" key="5">
    <source>
        <dbReference type="Proteomes" id="UP001273166"/>
    </source>
</evidence>
<feature type="domain" description="Calcineurin-like phosphoesterase" evidence="3">
    <location>
        <begin position="164"/>
        <end position="415"/>
    </location>
</feature>
<feature type="compositionally biased region" description="Low complexity" evidence="1">
    <location>
        <begin position="428"/>
        <end position="442"/>
    </location>
</feature>
<feature type="region of interest" description="Disordered" evidence="1">
    <location>
        <begin position="57"/>
        <end position="108"/>
    </location>
</feature>
<feature type="region of interest" description="Disordered" evidence="1">
    <location>
        <begin position="496"/>
        <end position="532"/>
    </location>
</feature>
<comment type="caution">
    <text evidence="4">The sequence shown here is derived from an EMBL/GenBank/DDBJ whole genome shotgun (WGS) entry which is preliminary data.</text>
</comment>
<reference evidence="4" key="1">
    <citation type="journal article" date="2023" name="Mol. Phylogenet. Evol.">
        <title>Genome-scale phylogeny and comparative genomics of the fungal order Sordariales.</title>
        <authorList>
            <person name="Hensen N."/>
            <person name="Bonometti L."/>
            <person name="Westerberg I."/>
            <person name="Brannstrom I.O."/>
            <person name="Guillou S."/>
            <person name="Cros-Aarteil S."/>
            <person name="Calhoun S."/>
            <person name="Haridas S."/>
            <person name="Kuo A."/>
            <person name="Mondo S."/>
            <person name="Pangilinan J."/>
            <person name="Riley R."/>
            <person name="LaButti K."/>
            <person name="Andreopoulos B."/>
            <person name="Lipzen A."/>
            <person name="Chen C."/>
            <person name="Yan M."/>
            <person name="Daum C."/>
            <person name="Ng V."/>
            <person name="Clum A."/>
            <person name="Steindorff A."/>
            <person name="Ohm R.A."/>
            <person name="Martin F."/>
            <person name="Silar P."/>
            <person name="Natvig D.O."/>
            <person name="Lalanne C."/>
            <person name="Gautier V."/>
            <person name="Ament-Velasquez S.L."/>
            <person name="Kruys A."/>
            <person name="Hutchinson M.I."/>
            <person name="Powell A.J."/>
            <person name="Barry K."/>
            <person name="Miller A.N."/>
            <person name="Grigoriev I.V."/>
            <person name="Debuchy R."/>
            <person name="Gladieux P."/>
            <person name="Hiltunen Thoren M."/>
            <person name="Johannesson H."/>
        </authorList>
    </citation>
    <scope>NUCLEOTIDE SEQUENCE</scope>
    <source>
        <strain evidence="4">CBS 333.67</strain>
    </source>
</reference>
<name>A0AAJ0H2V6_9PEZI</name>
<feature type="compositionally biased region" description="Polar residues" evidence="1">
    <location>
        <begin position="58"/>
        <end position="69"/>
    </location>
</feature>
<dbReference type="GeneID" id="87887263"/>
<dbReference type="PANTHER" id="PTHR42850:SF4">
    <property type="entry name" value="ZINC-DEPENDENT ENDOPOLYPHOSPHATASE"/>
    <property type="match status" value="1"/>
</dbReference>
<dbReference type="Gene3D" id="3.60.21.10">
    <property type="match status" value="1"/>
</dbReference>
<evidence type="ECO:0000313" key="4">
    <source>
        <dbReference type="EMBL" id="KAK3310791.1"/>
    </source>
</evidence>
<evidence type="ECO:0000256" key="2">
    <source>
        <dbReference type="SAM" id="Phobius"/>
    </source>
</evidence>
<dbReference type="GO" id="GO:0005737">
    <property type="term" value="C:cytoplasm"/>
    <property type="evidence" value="ECO:0007669"/>
    <property type="project" value="TreeGrafter"/>
</dbReference>
<feature type="region of interest" description="Disordered" evidence="1">
    <location>
        <begin position="239"/>
        <end position="281"/>
    </location>
</feature>
<sequence length="532" mass="57933">MPQEIARAFLGNRGGPRRSRVFFLLGGLALLTFCLFASHLHGLQQFTSGRPFGGLTGNAGSKSGMTSSGHDPALTAPRHASTATNTPEAAVADPVDSQTPTKITKPEDGQQSFKMEYGANKHPSFKDDPPQLIRDLAREHIPYYAPPPPTEEPTDGEGKTSAKRLVVVGDVHGHLAALKALLRRIGFDHKHGDHLILAGDMVTKGPNSKGVVKLAMNLSASAVRGNQDDEVLAVARRMGRVSVDDEGGDDEQEADDADEDGQDDDDGSEAETETKRKYRHVRRVARSLSRAQLAWLRSLPIILRIGQLPNATSPPWNTSTITVVHGGLVPGMPLEKQDPWAVMNMRSLLYPGHGKGKGKHHNARPESEDDDEVAPDAVAVPIDKHDGEPWSHAWNRYQNNLPPSADHTVVIYGHDAKKGLQVTPQADVSPYSSSSTTTPSSSKKNHKKHKKVKGLRYAFGLDSGCGHGRQLTALIMEAGPHGVRHRIEQVECDLETEERALWGDQDYTPPIQPPPPEEEEEDGEEENQRVVG</sequence>
<dbReference type="InterPro" id="IPR050126">
    <property type="entry name" value="Ap4A_hydrolase"/>
</dbReference>